<gene>
    <name evidence="7 9" type="primary">srd-69</name>
    <name evidence="7" type="ORF">CELE_H04J21.2</name>
    <name evidence="9" type="ORF">H04J21.2</name>
</gene>
<feature type="transmembrane region" description="Helical" evidence="6">
    <location>
        <begin position="239"/>
        <end position="259"/>
    </location>
</feature>
<dbReference type="PaxDb" id="6239-H04J21.2"/>
<dbReference type="InterPro" id="IPR019421">
    <property type="entry name" value="7TM_GPCR_serpentine_rcpt_Srd"/>
</dbReference>
<dbReference type="OrthoDB" id="5831604at2759"/>
<dbReference type="PANTHER" id="PTHR22945">
    <property type="entry name" value="SERPENTINE RECEPTOR, CLASS D DELTA"/>
    <property type="match status" value="1"/>
</dbReference>
<dbReference type="RefSeq" id="NP_497542.1">
    <property type="nucleotide sequence ID" value="NM_065141.1"/>
</dbReference>
<keyword evidence="8" id="KW-1185">Reference proteome</keyword>
<dbReference type="AGR" id="WB:WBGene00005146"/>
<dbReference type="PhylomeDB" id="O44811"/>
<dbReference type="Pfam" id="PF10317">
    <property type="entry name" value="7TM_GPCR_Srd"/>
    <property type="match status" value="1"/>
</dbReference>
<organism evidence="7 8">
    <name type="scientific">Caenorhabditis elegans</name>
    <dbReference type="NCBI Taxonomy" id="6239"/>
    <lineage>
        <taxon>Eukaryota</taxon>
        <taxon>Metazoa</taxon>
        <taxon>Ecdysozoa</taxon>
        <taxon>Nematoda</taxon>
        <taxon>Chromadorea</taxon>
        <taxon>Rhabditida</taxon>
        <taxon>Rhabditina</taxon>
        <taxon>Rhabditomorpha</taxon>
        <taxon>Rhabditoidea</taxon>
        <taxon>Rhabditidae</taxon>
        <taxon>Peloderinae</taxon>
        <taxon>Caenorhabditis</taxon>
    </lineage>
</organism>
<evidence type="ECO:0000256" key="3">
    <source>
        <dbReference type="ARBA" id="ARBA00022692"/>
    </source>
</evidence>
<proteinExistence type="inferred from homology"/>
<dbReference type="WormBase" id="H04J21.2">
    <property type="protein sequence ID" value="CE25032"/>
    <property type="gene ID" value="WBGene00005146"/>
    <property type="gene designation" value="srd-69"/>
</dbReference>
<keyword evidence="5 6" id="KW-0472">Membrane</keyword>
<evidence type="ECO:0000313" key="9">
    <source>
        <dbReference type="WormBase" id="H04J21.2"/>
    </source>
</evidence>
<evidence type="ECO:0000313" key="8">
    <source>
        <dbReference type="Proteomes" id="UP000001940"/>
    </source>
</evidence>
<dbReference type="CTD" id="191826"/>
<feature type="transmembrane region" description="Helical" evidence="6">
    <location>
        <begin position="271"/>
        <end position="293"/>
    </location>
</feature>
<dbReference type="STRING" id="6239.H04J21.2.1"/>
<feature type="transmembrane region" description="Helical" evidence="6">
    <location>
        <begin position="43"/>
        <end position="64"/>
    </location>
</feature>
<feature type="transmembrane region" description="Helical" evidence="6">
    <location>
        <begin position="190"/>
        <end position="208"/>
    </location>
</feature>
<dbReference type="HOGENOM" id="CLU_057924_0_0_1"/>
<dbReference type="Proteomes" id="UP000001940">
    <property type="component" value="Chromosome III"/>
</dbReference>
<evidence type="ECO:0000256" key="6">
    <source>
        <dbReference type="SAM" id="Phobius"/>
    </source>
</evidence>
<feature type="transmembrane region" description="Helical" evidence="6">
    <location>
        <begin position="84"/>
        <end position="108"/>
    </location>
</feature>
<keyword evidence="3 6" id="KW-0812">Transmembrane</keyword>
<dbReference type="PANTHER" id="PTHR22945:SF83">
    <property type="entry name" value="SERPENTINE RECEPTOR, CLASS D (DELTA)-RELATED"/>
    <property type="match status" value="1"/>
</dbReference>
<comment type="similarity">
    <text evidence="2">Belongs to the nematode receptor-like protein srd family.</text>
</comment>
<dbReference type="AlphaFoldDB" id="O44811"/>
<evidence type="ECO:0000256" key="4">
    <source>
        <dbReference type="ARBA" id="ARBA00022989"/>
    </source>
</evidence>
<keyword evidence="4 6" id="KW-1133">Transmembrane helix</keyword>
<dbReference type="InterPro" id="IPR050920">
    <property type="entry name" value="Nematode_rcpt-like_delta"/>
</dbReference>
<evidence type="ECO:0000313" key="7">
    <source>
        <dbReference type="EMBL" id="CCD72176.1"/>
    </source>
</evidence>
<dbReference type="InParanoid" id="O44811"/>
<protein>
    <submittedName>
        <fullName evidence="7">Serpentine Receptor, class D (Delta)</fullName>
    </submittedName>
</protein>
<feature type="transmembrane region" description="Helical" evidence="6">
    <location>
        <begin position="129"/>
        <end position="149"/>
    </location>
</feature>
<dbReference type="PIR" id="B88397">
    <property type="entry name" value="B88397"/>
</dbReference>
<evidence type="ECO:0000256" key="5">
    <source>
        <dbReference type="ARBA" id="ARBA00023136"/>
    </source>
</evidence>
<dbReference type="SMR" id="O44811"/>
<dbReference type="GeneID" id="191826"/>
<reference evidence="7 8" key="1">
    <citation type="journal article" date="1998" name="Science">
        <title>Genome sequence of the nematode C. elegans: a platform for investigating biology.</title>
        <authorList>
            <consortium name="The C. elegans sequencing consortium"/>
            <person name="Sulson J.E."/>
            <person name="Waterston R."/>
        </authorList>
    </citation>
    <scope>NUCLEOTIDE SEQUENCE [LARGE SCALE GENOMIC DNA]</scope>
    <source>
        <strain evidence="7 8">Bristol N2</strain>
    </source>
</reference>
<dbReference type="OMA" id="MMISISM"/>
<dbReference type="EMBL" id="BX284603">
    <property type="protein sequence ID" value="CCD72176.1"/>
    <property type="molecule type" value="Genomic_DNA"/>
</dbReference>
<sequence length="324" mass="38187">MDSLYYVFHIYWPVFFVTCSLLYFTMYILIYKFTTKILWPMRFFLYPSNAAMMISISMAFATQARKIYNNQSIALLSDGFCKYIGPNFCLHCYNLWTTFGITSCMINLHMLYYRTMCLKHLDPKKAERWTLMYSLHYLFPIAFQILMLIPPSNHMEVHSETLQFHPDYDYTPYLGFGGYSLAQKEYVEKTAMFLLVATFYYPIVGSYWKHQAMTMLKTHLSSNTSKVTRVMFQTLIKGLNFQILLPMISYIPTTSIYLFNKVTGEQFFLSQYIITFLGTLPCLLDPVVQIYFITPYREAVRKFFDGKPRQVETTNVSWASRVVT</sequence>
<dbReference type="eggNOG" id="ENOG502TG09">
    <property type="taxonomic scope" value="Eukaryota"/>
</dbReference>
<dbReference type="GO" id="GO:0016020">
    <property type="term" value="C:membrane"/>
    <property type="evidence" value="ECO:0007669"/>
    <property type="project" value="UniProtKB-SubCell"/>
</dbReference>
<dbReference type="UCSC" id="H04J21.2">
    <property type="organism name" value="c. elegans"/>
</dbReference>
<comment type="subcellular location">
    <subcellularLocation>
        <location evidence="1">Membrane</location>
        <topology evidence="1">Multi-pass membrane protein</topology>
    </subcellularLocation>
</comment>
<dbReference type="SUPFAM" id="SSF81321">
    <property type="entry name" value="Family A G protein-coupled receptor-like"/>
    <property type="match status" value="1"/>
</dbReference>
<feature type="transmembrane region" description="Helical" evidence="6">
    <location>
        <begin position="6"/>
        <end position="31"/>
    </location>
</feature>
<dbReference type="KEGG" id="cel:CELE_H04J21.2"/>
<accession>O44811</accession>
<keyword evidence="7" id="KW-0675">Receptor</keyword>
<evidence type="ECO:0000256" key="2">
    <source>
        <dbReference type="ARBA" id="ARBA00009166"/>
    </source>
</evidence>
<evidence type="ECO:0000256" key="1">
    <source>
        <dbReference type="ARBA" id="ARBA00004141"/>
    </source>
</evidence>
<name>O44811_CAEEL</name>